<gene>
    <name evidence="2" type="ORF">ABT39_MTgene3158</name>
</gene>
<name>A0A101M2Q3_PICGL</name>
<accession>A0A101M2Q3</accession>
<evidence type="ECO:0000313" key="2">
    <source>
        <dbReference type="EMBL" id="KUM49930.1"/>
    </source>
</evidence>
<feature type="compositionally biased region" description="Polar residues" evidence="1">
    <location>
        <begin position="65"/>
        <end position="77"/>
    </location>
</feature>
<evidence type="ECO:0000256" key="1">
    <source>
        <dbReference type="SAM" id="MobiDB-lite"/>
    </source>
</evidence>
<geneLocation type="mitochondrion" evidence="2"/>
<comment type="caution">
    <text evidence="2">The sequence shown here is derived from an EMBL/GenBank/DDBJ whole genome shotgun (WGS) entry which is preliminary data.</text>
</comment>
<protein>
    <submittedName>
        <fullName evidence="2">Uncharacterized protein</fullName>
    </submittedName>
</protein>
<dbReference type="AlphaFoldDB" id="A0A101M2Q3"/>
<feature type="region of interest" description="Disordered" evidence="1">
    <location>
        <begin position="1"/>
        <end position="22"/>
    </location>
</feature>
<keyword evidence="2" id="KW-0496">Mitochondrion</keyword>
<organism evidence="2">
    <name type="scientific">Picea glauca</name>
    <name type="common">White spruce</name>
    <name type="synonym">Pinus glauca</name>
    <dbReference type="NCBI Taxonomy" id="3330"/>
    <lineage>
        <taxon>Eukaryota</taxon>
        <taxon>Viridiplantae</taxon>
        <taxon>Streptophyta</taxon>
        <taxon>Embryophyta</taxon>
        <taxon>Tracheophyta</taxon>
        <taxon>Spermatophyta</taxon>
        <taxon>Pinopsida</taxon>
        <taxon>Pinidae</taxon>
        <taxon>Conifers I</taxon>
        <taxon>Pinales</taxon>
        <taxon>Pinaceae</taxon>
        <taxon>Picea</taxon>
    </lineage>
</organism>
<proteinExistence type="predicted"/>
<feature type="compositionally biased region" description="Low complexity" evidence="1">
    <location>
        <begin position="78"/>
        <end position="96"/>
    </location>
</feature>
<feature type="region of interest" description="Disordered" evidence="1">
    <location>
        <begin position="65"/>
        <end position="98"/>
    </location>
</feature>
<reference evidence="2" key="1">
    <citation type="journal article" date="2015" name="Genome Biol. Evol.">
        <title>Organellar Genomes of White Spruce (Picea glauca): Assembly and Annotation.</title>
        <authorList>
            <person name="Jackman S.D."/>
            <person name="Warren R.L."/>
            <person name="Gibb E.A."/>
            <person name="Vandervalk B.P."/>
            <person name="Mohamadi H."/>
            <person name="Chu J."/>
            <person name="Raymond A."/>
            <person name="Pleasance S."/>
            <person name="Coope R."/>
            <person name="Wildung M.R."/>
            <person name="Ritland C.E."/>
            <person name="Bousquet J."/>
            <person name="Jones S.J."/>
            <person name="Bohlmann J."/>
            <person name="Birol I."/>
        </authorList>
    </citation>
    <scope>NUCLEOTIDE SEQUENCE [LARGE SCALE GENOMIC DNA]</scope>
    <source>
        <tissue evidence="2">Flushing bud</tissue>
    </source>
</reference>
<sequence>MISFRMLRGRQRILPDPTQDPMQMDGVVGSISPASIGQLSGQLSKMTLAPNPTSTVPDTKTALVPTQTSEVNSVQSTQPKNPQQPGGNNNNNKNNNTYTEQGIAQTQNANAGGNKDKRKVKFPCKICGGNHLTHHCPRMDEVHKYLALLQGAPPQPAVFTNPFPPQQQQMVAANTAPPQEGMTGHPQQ</sequence>
<dbReference type="EMBL" id="LKAM01000002">
    <property type="protein sequence ID" value="KUM49930.1"/>
    <property type="molecule type" value="Genomic_DNA"/>
</dbReference>